<dbReference type="Proteomes" id="UP000316621">
    <property type="component" value="Chromosome 5"/>
</dbReference>
<feature type="region of interest" description="Disordered" evidence="1">
    <location>
        <begin position="1"/>
        <end position="22"/>
    </location>
</feature>
<organism evidence="2 3">
    <name type="scientific">Papaver somniferum</name>
    <name type="common">Opium poppy</name>
    <dbReference type="NCBI Taxonomy" id="3469"/>
    <lineage>
        <taxon>Eukaryota</taxon>
        <taxon>Viridiplantae</taxon>
        <taxon>Streptophyta</taxon>
        <taxon>Embryophyta</taxon>
        <taxon>Tracheophyta</taxon>
        <taxon>Spermatophyta</taxon>
        <taxon>Magnoliopsida</taxon>
        <taxon>Ranunculales</taxon>
        <taxon>Papaveraceae</taxon>
        <taxon>Papaveroideae</taxon>
        <taxon>Papaver</taxon>
    </lineage>
</organism>
<protein>
    <recommendedName>
        <fullName evidence="4">DUF4283 domain-containing protein</fullName>
    </recommendedName>
</protein>
<keyword evidence="3" id="KW-1185">Reference proteome</keyword>
<name>A0A4Y7JJW6_PAPSO</name>
<dbReference type="Gramene" id="RZC60098">
    <property type="protein sequence ID" value="RZC60098"/>
    <property type="gene ID" value="C5167_021859"/>
</dbReference>
<accession>A0A4Y7JJW6</accession>
<evidence type="ECO:0008006" key="4">
    <source>
        <dbReference type="Google" id="ProtNLM"/>
    </source>
</evidence>
<evidence type="ECO:0000313" key="2">
    <source>
        <dbReference type="EMBL" id="RZC60098.1"/>
    </source>
</evidence>
<evidence type="ECO:0000313" key="3">
    <source>
        <dbReference type="Proteomes" id="UP000316621"/>
    </source>
</evidence>
<reference evidence="2 3" key="1">
    <citation type="journal article" date="2018" name="Science">
        <title>The opium poppy genome and morphinan production.</title>
        <authorList>
            <person name="Guo L."/>
            <person name="Winzer T."/>
            <person name="Yang X."/>
            <person name="Li Y."/>
            <person name="Ning Z."/>
            <person name="He Z."/>
            <person name="Teodor R."/>
            <person name="Lu Y."/>
            <person name="Bowser T.A."/>
            <person name="Graham I.A."/>
            <person name="Ye K."/>
        </authorList>
    </citation>
    <scope>NUCLEOTIDE SEQUENCE [LARGE SCALE GENOMIC DNA]</scope>
    <source>
        <strain evidence="3">cv. HN1</strain>
        <tissue evidence="2">Leaves</tissue>
    </source>
</reference>
<sequence>MINKQQAIVDGSIEPGGFQTSQNSDVNIQIDVARDSDEHMMESEVGTEGMQNDQQRIEEDGFGLQNNQPLKQGPLKPISYRDLFKNSNESWKNCFKEWGFQEIDLEFEEGHTSMDSTTEEDDGIPIISLDLENKKRIIQPWKYCLIGKVVGKTVGYKFLSFKANAMWKLSGDPKTVNLEDSYGPWMIVEKKKKKIKGSIPVVKTGSLMAVG</sequence>
<proteinExistence type="predicted"/>
<dbReference type="AlphaFoldDB" id="A0A4Y7JJW6"/>
<evidence type="ECO:0000256" key="1">
    <source>
        <dbReference type="SAM" id="MobiDB-lite"/>
    </source>
</evidence>
<gene>
    <name evidence="2" type="ORF">C5167_021859</name>
</gene>
<dbReference type="EMBL" id="CM010719">
    <property type="protein sequence ID" value="RZC60098.1"/>
    <property type="molecule type" value="Genomic_DNA"/>
</dbReference>